<dbReference type="Proteomes" id="UP000248198">
    <property type="component" value="Unassembled WGS sequence"/>
</dbReference>
<evidence type="ECO:0000256" key="1">
    <source>
        <dbReference type="ARBA" id="ARBA00008635"/>
    </source>
</evidence>
<dbReference type="GO" id="GO:0046872">
    <property type="term" value="F:metal ion binding"/>
    <property type="evidence" value="ECO:0007669"/>
    <property type="project" value="UniProtKB-KW"/>
</dbReference>
<keyword evidence="5" id="KW-1185">Reference proteome</keyword>
<dbReference type="Pfam" id="PF05163">
    <property type="entry name" value="DinB"/>
    <property type="match status" value="1"/>
</dbReference>
<organism evidence="4 5">
    <name type="scientific">Pedobacter nutrimenti</name>
    <dbReference type="NCBI Taxonomy" id="1241337"/>
    <lineage>
        <taxon>Bacteria</taxon>
        <taxon>Pseudomonadati</taxon>
        <taxon>Bacteroidota</taxon>
        <taxon>Sphingobacteriia</taxon>
        <taxon>Sphingobacteriales</taxon>
        <taxon>Sphingobacteriaceae</taxon>
        <taxon>Pedobacter</taxon>
    </lineage>
</organism>
<proteinExistence type="inferred from homology"/>
<dbReference type="RefSeq" id="WP_110829441.1">
    <property type="nucleotide sequence ID" value="NZ_QKLU01000003.1"/>
</dbReference>
<dbReference type="PANTHER" id="PTHR37302">
    <property type="entry name" value="SLR1116 PROTEIN"/>
    <property type="match status" value="1"/>
</dbReference>
<evidence type="ECO:0000313" key="5">
    <source>
        <dbReference type="Proteomes" id="UP000248198"/>
    </source>
</evidence>
<feature type="binding site" evidence="3">
    <location>
        <position position="49"/>
    </location>
    <ligand>
        <name>a divalent metal cation</name>
        <dbReference type="ChEBI" id="CHEBI:60240"/>
    </ligand>
</feature>
<dbReference type="PANTHER" id="PTHR37302:SF3">
    <property type="entry name" value="DAMAGE-INDUCIBLE PROTEIN DINB"/>
    <property type="match status" value="1"/>
</dbReference>
<evidence type="ECO:0000256" key="2">
    <source>
        <dbReference type="ARBA" id="ARBA00022723"/>
    </source>
</evidence>
<sequence>MNKKYFTGLAAYNCWANQIVMGWLDQIDQQQWNKIITSSFSSIRQTAIHIASAEKIWIDFWTIVPDPVYLSTHFEGTKQDLMDIWKETSQGLQNFINNYPEENYLQPVTFRYPRGGTGQLEFWQTFSHIINHSTYHRGQLVTLLRQVGFINLRSIDLATYYITIQ</sequence>
<dbReference type="InterPro" id="IPR007837">
    <property type="entry name" value="DinB"/>
</dbReference>
<gene>
    <name evidence="4" type="ORF">B0O44_103160</name>
</gene>
<feature type="binding site" evidence="3">
    <location>
        <position position="132"/>
    </location>
    <ligand>
        <name>a divalent metal cation</name>
        <dbReference type="ChEBI" id="CHEBI:60240"/>
    </ligand>
</feature>
<dbReference type="SUPFAM" id="SSF109854">
    <property type="entry name" value="DinB/YfiT-like putative metalloenzymes"/>
    <property type="match status" value="1"/>
</dbReference>
<dbReference type="AlphaFoldDB" id="A0A318UE91"/>
<feature type="binding site" evidence="3">
    <location>
        <position position="136"/>
    </location>
    <ligand>
        <name>a divalent metal cation</name>
        <dbReference type="ChEBI" id="CHEBI:60240"/>
    </ligand>
</feature>
<protein>
    <submittedName>
        <fullName evidence="4">Putative damage-inducible protein DinB</fullName>
    </submittedName>
</protein>
<evidence type="ECO:0000256" key="3">
    <source>
        <dbReference type="PIRSR" id="PIRSR607837-1"/>
    </source>
</evidence>
<comment type="caution">
    <text evidence="4">The sequence shown here is derived from an EMBL/GenBank/DDBJ whole genome shotgun (WGS) entry which is preliminary data.</text>
</comment>
<keyword evidence="2 3" id="KW-0479">Metal-binding</keyword>
<evidence type="ECO:0000313" key="4">
    <source>
        <dbReference type="EMBL" id="PYF74714.1"/>
    </source>
</evidence>
<name>A0A318UE91_9SPHI</name>
<accession>A0A318UE91</accession>
<dbReference type="EMBL" id="QKLU01000003">
    <property type="protein sequence ID" value="PYF74714.1"/>
    <property type="molecule type" value="Genomic_DNA"/>
</dbReference>
<comment type="similarity">
    <text evidence="1">Belongs to the DinB family.</text>
</comment>
<dbReference type="Gene3D" id="1.20.120.450">
    <property type="entry name" value="dinb family like domain"/>
    <property type="match status" value="1"/>
</dbReference>
<reference evidence="4 5" key="1">
    <citation type="submission" date="2018-06" db="EMBL/GenBank/DDBJ databases">
        <title>Genomic Encyclopedia of Archaeal and Bacterial Type Strains, Phase II (KMG-II): from individual species to whole genera.</title>
        <authorList>
            <person name="Goeker M."/>
        </authorList>
    </citation>
    <scope>NUCLEOTIDE SEQUENCE [LARGE SCALE GENOMIC DNA]</scope>
    <source>
        <strain evidence="4 5">DSM 27372</strain>
    </source>
</reference>
<dbReference type="InterPro" id="IPR034660">
    <property type="entry name" value="DinB/YfiT-like"/>
</dbReference>
<dbReference type="OrthoDB" id="9811413at2"/>